<feature type="non-terminal residue" evidence="2">
    <location>
        <position position="71"/>
    </location>
</feature>
<sequence>MKFTHYKTRTNEILLEKNTMAKLIERSYEETKEKYKNARFIIFTPKRSKKHTAQPPEAKAEKKEELSRKES</sequence>
<dbReference type="AlphaFoldDB" id="A0A383E4X5"/>
<organism evidence="2">
    <name type="scientific">marine metagenome</name>
    <dbReference type="NCBI Taxonomy" id="408172"/>
    <lineage>
        <taxon>unclassified sequences</taxon>
        <taxon>metagenomes</taxon>
        <taxon>ecological metagenomes</taxon>
    </lineage>
</organism>
<proteinExistence type="predicted"/>
<gene>
    <name evidence="2" type="ORF">METZ01_LOCUS504269</name>
</gene>
<name>A0A383E4X5_9ZZZZ</name>
<reference evidence="2" key="1">
    <citation type="submission" date="2018-05" db="EMBL/GenBank/DDBJ databases">
        <authorList>
            <person name="Lanie J.A."/>
            <person name="Ng W.-L."/>
            <person name="Kazmierczak K.M."/>
            <person name="Andrzejewski T.M."/>
            <person name="Davidsen T.M."/>
            <person name="Wayne K.J."/>
            <person name="Tettelin H."/>
            <person name="Glass J.I."/>
            <person name="Rusch D."/>
            <person name="Podicherti R."/>
            <person name="Tsui H.-C.T."/>
            <person name="Winkler M.E."/>
        </authorList>
    </citation>
    <scope>NUCLEOTIDE SEQUENCE</scope>
</reference>
<feature type="compositionally biased region" description="Basic and acidic residues" evidence="1">
    <location>
        <begin position="58"/>
        <end position="71"/>
    </location>
</feature>
<dbReference type="EMBL" id="UINC01222572">
    <property type="protein sequence ID" value="SVE51415.1"/>
    <property type="molecule type" value="Genomic_DNA"/>
</dbReference>
<evidence type="ECO:0000313" key="2">
    <source>
        <dbReference type="EMBL" id="SVE51415.1"/>
    </source>
</evidence>
<accession>A0A383E4X5</accession>
<evidence type="ECO:0000256" key="1">
    <source>
        <dbReference type="SAM" id="MobiDB-lite"/>
    </source>
</evidence>
<feature type="region of interest" description="Disordered" evidence="1">
    <location>
        <begin position="45"/>
        <end position="71"/>
    </location>
</feature>
<protein>
    <submittedName>
        <fullName evidence="2">Uncharacterized protein</fullName>
    </submittedName>
</protein>